<feature type="region of interest" description="Disordered" evidence="2">
    <location>
        <begin position="1426"/>
        <end position="1590"/>
    </location>
</feature>
<feature type="compositionally biased region" description="Basic and acidic residues" evidence="2">
    <location>
        <begin position="804"/>
        <end position="826"/>
    </location>
</feature>
<feature type="compositionally biased region" description="Basic residues" evidence="2">
    <location>
        <begin position="710"/>
        <end position="719"/>
    </location>
</feature>
<dbReference type="InterPro" id="IPR042201">
    <property type="entry name" value="FH2_Formin_sf"/>
</dbReference>
<sequence>MQKLKERTKELLLNITTVIVVAALEMLRRIFRQPSYDRGYGSIASSRSYGSSNDMGVSRGYGSSGRYAGYGGSSYITPRQSYNRQSSYESSSRYPLVFGGGGSVMDRVKQFAEPRSYDKYTPLSSGRKSDTNSRDKYSNRSGGSEYSSKSGYLSDYGGSTPSLYGSWDRASSRSGSRQGGHSRETSPAPNRYGGYEYSSSASPSPYSTYKSSSDAAASPAVHRKSEQRPSFDRQASRNSELYDESPALRRRWEQNVYGPGGNRNSVSLPVSTPPRDYSDSEQSAPEAEKDTVQGNFYVCRGTSPMPDPESEKRRLRKDRESKISQVKKMKLPAKETKRESKYLKDSRRRNMVDCAVQTNMDQQPPPPRRNRGGSGGGSGSGLDRKEAVALAALTVLNDDTGDSGLGESYNKYRDKFNQLPPEERQISQKTDSKPSRQRSVQPSYDDSIEIPSERSWRKAVYGDPGPQSTGLKRHETKTDLSEVADKKVDDQRWRQQRTSTPKSQGLEDGRPPSGKERGSYIESEKDSRPSSRRDRGSYHDSEKDKRRSNYESDREKRADYRRSSSKDSILDDKPRSRRHGSKDLVEGPHACGTPDRSHLSPETISLRDSIDKVQQWKQTLPQEEKAQQAGLESPKRFHRNESVEYSSAQEHDPNSGRSSRQRGDRPDRGVYKDTMYAQKSPTSPQHSHHDSHRSDKDGSPSGRSRDVSPTRRRKRYRSQRSRELSDSVFTGEEEIAKEAMIPNKDFRKSELNRAKYESEQLHSEQNRDKHRHSRADSKGHSHRISGSSSDALSPQENKSVRRQSSREDMLDEKRRSRRQREGDPHASDSSQFGFNRDASPNRQTRSKQKKTSRQSSHEDILDERIERADVQQFNKIQSDPYGRPHSMIVSNESLAKLSGAGSIASINSAMTDDGTLRNANSMASVTSNEMFDGSRNQLPQSGSRQSMASNESAGSLPDIVPDQQGESARKQQPVSRTRSGFIGQTVDIDNLLDFSPNEEDFIECGKATYVPAHKQRTYIDQTRDIDDILNKIIPAHLLDAPVPSTPYPLQPSPVSDDPPLINLEEPQAVTQVEAPPVSQSELPKSQLSATAKKMLHMLKENQGMVTISNILWLCEKPKYIRVPGSSTDDDEFKSYSTARELLDGLGVDVKKLEDCALQIYRYHHGAQADYGTYLDLESTIEEQAEDLDGFQDQRKNALILRTQLTVRVHAVIEKLLNSSGRELRRALFSLKQIFQDDKDLVHEFVNNDGLDCLIKVGAEADQNYQNYILRALGQVMLYVDGMNGVINHNATIQWLYSLLSSKFRLVVKTALKLLLVFVEYTENNTQLLIKAVNIVDRKKGMKPWVNVMTVLDEKEGGDTELLVYAMTLINKVLNAIPDQETFYDVTDALEELGMEHITQRHMNKKGADLDLLTQFQIFEAALKAEDGEEDGEIGQLESLRQTPRIKSEEESGRKSRRFSTGVMPVRREKFPPTIENTKCPAEDYKQRKNRMKETSQLPPPEKEQIDIMPDQDRRKRMIENMQQESEEPQTELEASITAEENRQSCDQSLRIGETQNRLRPGQQLEESKEQENLSTAERRGRGDDTSVSNNFEMRNNAINETMNGESNQENGPTLTSNKRWLMYKMAQQEQEEAERKAAVAQKTQDTLSQKKDVSQMSGIARTLADKFSAEGKIQTGEPQGPKEVAGPTGDRSGLISKAMEGLTKKNEVVKAELKSQPEPKETESDLQWEKVKQKLHRPLKIKDMDFTDLKEEEDQDIFAPLAPFGNRIDGAPPLFGIPPPPPGIPPPPAFAPPPPPFGFPPPPPAPGMGMLMTPLKVDLPPPPGTNLKKNRKTVKLHWRAVQPEMPHPATKGETIWTTLVPIKIDPSKLEHLFENRSADLKQKQAQTHGKKQISVLDPKRSNAINIGLTVLPPPRTIKAAILKMDNAIMNKEGIEKILQTMIPTEEEKAKILEAQMENPDIPLGTAEQFLLTLSSISELQARLSLWLFKLDYETIESEVAEPLLDLKKGMEDLRKSKTFKYILSVILSIGNFLNGAQVQGFSIEYLAKVPEVKDTVHKHSLLHHLCSIIHEQFQDSTDLYSEIGPLTRCAKVEWDELNLKLDKMEAECKASWDHLRAIAKHDGSSSSNLKSKLNEFLADAAERIMILKIVYRRIMNRYFKCLLFMGLPATSAKELKVNQFCKIISEFALEYRTTRDKVLQQNQKKANQRERKKTRGKMIVDTEKFKSGKTVKEDDSDELHKLLQNGYTSADDRGLPGLQNRKKIESRRSSTASRGCATTDSEMYDTGDDEILEACVRTATTPSTKAPRERKRGRTQRKSSHRGIKLLY</sequence>
<feature type="region of interest" description="Disordered" evidence="2">
    <location>
        <begin position="2296"/>
        <end position="2328"/>
    </location>
</feature>
<reference evidence="5 6" key="1">
    <citation type="submission" date="2024-11" db="EMBL/GenBank/DDBJ databases">
        <title>Chromosome-level genome assembly of the freshwater bivalve Anodonta woodiana.</title>
        <authorList>
            <person name="Chen X."/>
        </authorList>
    </citation>
    <scope>NUCLEOTIDE SEQUENCE [LARGE SCALE GENOMIC DNA]</scope>
    <source>
        <strain evidence="5">MN2024</strain>
        <tissue evidence="5">Gills</tissue>
    </source>
</reference>
<name>A0ABD3VGN6_SINWO</name>
<dbReference type="Proteomes" id="UP001634394">
    <property type="component" value="Unassembled WGS sequence"/>
</dbReference>
<dbReference type="InterPro" id="IPR041387">
    <property type="entry name" value="FHOD1_GBD_N"/>
</dbReference>
<feature type="compositionally biased region" description="Basic and acidic residues" evidence="2">
    <location>
        <begin position="127"/>
        <end position="138"/>
    </location>
</feature>
<evidence type="ECO:0000256" key="2">
    <source>
        <dbReference type="SAM" id="MobiDB-lite"/>
    </source>
</evidence>
<dbReference type="InterPro" id="IPR015425">
    <property type="entry name" value="FH2_Formin"/>
</dbReference>
<accession>A0ABD3VGN6</accession>
<feature type="compositionally biased region" description="Polar residues" evidence="2">
    <location>
        <begin position="928"/>
        <end position="953"/>
    </location>
</feature>
<evidence type="ECO:0000256" key="1">
    <source>
        <dbReference type="ARBA" id="ARBA00023203"/>
    </source>
</evidence>
<feature type="compositionally biased region" description="Polar residues" evidence="2">
    <location>
        <begin position="784"/>
        <end position="797"/>
    </location>
</feature>
<feature type="region of interest" description="Disordered" evidence="2">
    <location>
        <begin position="1672"/>
        <end position="1693"/>
    </location>
</feature>
<evidence type="ECO:0000259" key="4">
    <source>
        <dbReference type="PROSITE" id="PS51444"/>
    </source>
</evidence>
<protein>
    <recommendedName>
        <fullName evidence="7">FH1/FH2 domain-containing protein 3</fullName>
    </recommendedName>
</protein>
<feature type="region of interest" description="Disordered" evidence="2">
    <location>
        <begin position="116"/>
        <end position="153"/>
    </location>
</feature>
<dbReference type="SUPFAM" id="SSF48371">
    <property type="entry name" value="ARM repeat"/>
    <property type="match status" value="1"/>
</dbReference>
<dbReference type="Pfam" id="PF02181">
    <property type="entry name" value="FH2"/>
    <property type="match status" value="1"/>
</dbReference>
<feature type="compositionally biased region" description="Polar residues" evidence="2">
    <location>
        <begin position="827"/>
        <end position="841"/>
    </location>
</feature>
<feature type="domain" description="FH2" evidence="4">
    <location>
        <begin position="1823"/>
        <end position="2217"/>
    </location>
</feature>
<dbReference type="FunFam" id="1.25.10.10:FF:000056">
    <property type="entry name" value="FH1/FH2 domain-containing protein 3 isoform X1"/>
    <property type="match status" value="1"/>
</dbReference>
<feature type="region of interest" description="Disordered" evidence="2">
    <location>
        <begin position="928"/>
        <end position="981"/>
    </location>
</feature>
<comment type="caution">
    <text evidence="5">The sequence shown here is derived from an EMBL/GenBank/DDBJ whole genome shotgun (WGS) entry which is preliminary data.</text>
</comment>
<feature type="compositionally biased region" description="Basic and acidic residues" evidence="2">
    <location>
        <begin position="855"/>
        <end position="866"/>
    </location>
</feature>
<dbReference type="PROSITE" id="PS51444">
    <property type="entry name" value="FH2"/>
    <property type="match status" value="1"/>
</dbReference>
<evidence type="ECO:0000313" key="5">
    <source>
        <dbReference type="EMBL" id="KAL3860751.1"/>
    </source>
</evidence>
<dbReference type="SMART" id="SM00498">
    <property type="entry name" value="FH2"/>
    <property type="match status" value="1"/>
</dbReference>
<feature type="compositionally biased region" description="Basic and acidic residues" evidence="2">
    <location>
        <begin position="223"/>
        <end position="235"/>
    </location>
</feature>
<keyword evidence="1" id="KW-0009">Actin-binding</keyword>
<organism evidence="5 6">
    <name type="scientific">Sinanodonta woodiana</name>
    <name type="common">Chinese pond mussel</name>
    <name type="synonym">Anodonta woodiana</name>
    <dbReference type="NCBI Taxonomy" id="1069815"/>
    <lineage>
        <taxon>Eukaryota</taxon>
        <taxon>Metazoa</taxon>
        <taxon>Spiralia</taxon>
        <taxon>Lophotrochozoa</taxon>
        <taxon>Mollusca</taxon>
        <taxon>Bivalvia</taxon>
        <taxon>Autobranchia</taxon>
        <taxon>Heteroconchia</taxon>
        <taxon>Palaeoheterodonta</taxon>
        <taxon>Unionida</taxon>
        <taxon>Unionoidea</taxon>
        <taxon>Unionidae</taxon>
        <taxon>Unioninae</taxon>
        <taxon>Sinanodonta</taxon>
    </lineage>
</organism>
<feature type="compositionally biased region" description="Basic residues" evidence="2">
    <location>
        <begin position="2308"/>
        <end position="2328"/>
    </location>
</feature>
<feature type="region of interest" description="Disordered" evidence="2">
    <location>
        <begin position="1706"/>
        <end position="1729"/>
    </location>
</feature>
<dbReference type="PANTHER" id="PTHR45920:SF4">
    <property type="entry name" value="FORMIN HOMOLOGY 2 DOMAIN CONTAINING, ISOFORM I"/>
    <property type="match status" value="1"/>
</dbReference>
<feature type="compositionally biased region" description="Basic and acidic residues" evidence="2">
    <location>
        <begin position="1565"/>
        <end position="1584"/>
    </location>
</feature>
<proteinExistence type="predicted"/>
<feature type="compositionally biased region" description="Basic and acidic residues" evidence="2">
    <location>
        <begin position="744"/>
        <end position="767"/>
    </location>
</feature>
<dbReference type="PROSITE" id="PS51232">
    <property type="entry name" value="GBD_FH3"/>
    <property type="match status" value="1"/>
</dbReference>
<feature type="region of interest" description="Disordered" evidence="2">
    <location>
        <begin position="398"/>
        <end position="866"/>
    </location>
</feature>
<dbReference type="InterPro" id="IPR014768">
    <property type="entry name" value="GBD/FH3_dom"/>
</dbReference>
<feature type="compositionally biased region" description="Basic and acidic residues" evidence="2">
    <location>
        <begin position="692"/>
        <end position="709"/>
    </location>
</feature>
<dbReference type="Gene3D" id="1.20.58.2220">
    <property type="entry name" value="Formin, FH2 domain"/>
    <property type="match status" value="1"/>
</dbReference>
<feature type="compositionally biased region" description="Basic and acidic residues" evidence="2">
    <location>
        <begin position="1500"/>
        <end position="1513"/>
    </location>
</feature>
<dbReference type="Gene3D" id="1.25.10.10">
    <property type="entry name" value="Leucine-rich Repeat Variant"/>
    <property type="match status" value="1"/>
</dbReference>
<feature type="compositionally biased region" description="Polar residues" evidence="2">
    <location>
        <begin position="2269"/>
        <end position="2281"/>
    </location>
</feature>
<dbReference type="Pfam" id="PF18382">
    <property type="entry name" value="Formin_GBD_N"/>
    <property type="match status" value="1"/>
</dbReference>
<dbReference type="PANTHER" id="PTHR45920">
    <property type="entry name" value="FORMIN HOMOLOGY 2 DOMAIN CONTAINING, ISOFORM I"/>
    <property type="match status" value="1"/>
</dbReference>
<feature type="region of interest" description="Disordered" evidence="2">
    <location>
        <begin position="1628"/>
        <end position="1654"/>
    </location>
</feature>
<feature type="compositionally biased region" description="Basic and acidic residues" evidence="2">
    <location>
        <begin position="633"/>
        <end position="642"/>
    </location>
</feature>
<feature type="compositionally biased region" description="Basic and acidic residues" evidence="2">
    <location>
        <begin position="661"/>
        <end position="671"/>
    </location>
</feature>
<keyword evidence="6" id="KW-1185">Reference proteome</keyword>
<feature type="region of interest" description="Disordered" evidence="2">
    <location>
        <begin position="167"/>
        <end position="382"/>
    </location>
</feature>
<gene>
    <name evidence="5" type="ORF">ACJMK2_010826</name>
</gene>
<feature type="compositionally biased region" description="Basic and acidic residues" evidence="2">
    <location>
        <begin position="472"/>
        <end position="493"/>
    </location>
</feature>
<evidence type="ECO:0000313" key="6">
    <source>
        <dbReference type="Proteomes" id="UP001634394"/>
    </source>
</evidence>
<dbReference type="Pfam" id="PF24959">
    <property type="entry name" value="FH3_FHOD1-3"/>
    <property type="match status" value="1"/>
</dbReference>
<dbReference type="InterPro" id="IPR011989">
    <property type="entry name" value="ARM-like"/>
</dbReference>
<feature type="compositionally biased region" description="Basic and acidic residues" evidence="2">
    <location>
        <begin position="332"/>
        <end position="351"/>
    </location>
</feature>
<dbReference type="EMBL" id="JBJQND010000012">
    <property type="protein sequence ID" value="KAL3860751.1"/>
    <property type="molecule type" value="Genomic_DNA"/>
</dbReference>
<feature type="region of interest" description="Disordered" evidence="2">
    <location>
        <begin position="2245"/>
        <end position="2283"/>
    </location>
</feature>
<evidence type="ECO:0000259" key="3">
    <source>
        <dbReference type="PROSITE" id="PS51232"/>
    </source>
</evidence>
<feature type="compositionally biased region" description="Polar residues" evidence="2">
    <location>
        <begin position="964"/>
        <end position="978"/>
    </location>
</feature>
<feature type="compositionally biased region" description="Basic and acidic residues" evidence="2">
    <location>
        <begin position="309"/>
        <end position="322"/>
    </location>
</feature>
<dbReference type="GO" id="GO:0003779">
    <property type="term" value="F:actin binding"/>
    <property type="evidence" value="ECO:0007669"/>
    <property type="project" value="UniProtKB-KW"/>
</dbReference>
<dbReference type="SUPFAM" id="SSF101447">
    <property type="entry name" value="Formin homology 2 domain (FH2 domain)"/>
    <property type="match status" value="1"/>
</dbReference>
<feature type="compositionally biased region" description="Low complexity" evidence="2">
    <location>
        <begin position="192"/>
        <end position="213"/>
    </location>
</feature>
<dbReference type="InterPro" id="IPR016024">
    <property type="entry name" value="ARM-type_fold"/>
</dbReference>
<feature type="domain" description="GBD/FH3" evidence="3">
    <location>
        <begin position="1149"/>
        <end position="1544"/>
    </location>
</feature>
<feature type="compositionally biased region" description="Basic and acidic residues" evidence="2">
    <location>
        <begin position="505"/>
        <end position="574"/>
    </location>
</feature>
<evidence type="ECO:0008006" key="7">
    <source>
        <dbReference type="Google" id="ProtNLM"/>
    </source>
</evidence>
<feature type="compositionally biased region" description="Basic and acidic residues" evidence="2">
    <location>
        <begin position="410"/>
        <end position="434"/>
    </location>
</feature>
<feature type="compositionally biased region" description="Low complexity" evidence="2">
    <location>
        <begin position="139"/>
        <end position="153"/>
    </location>
</feature>
<dbReference type="InterPro" id="IPR056771">
    <property type="entry name" value="FH3_FHOD1-3-like"/>
</dbReference>